<keyword evidence="10" id="KW-1185">Reference proteome</keyword>
<dbReference type="Pfam" id="PF00072">
    <property type="entry name" value="Response_reg"/>
    <property type="match status" value="1"/>
</dbReference>
<proteinExistence type="predicted"/>
<evidence type="ECO:0000259" key="8">
    <source>
        <dbReference type="PROSITE" id="PS50110"/>
    </source>
</evidence>
<protein>
    <recommendedName>
        <fullName evidence="1">Stage 0 sporulation protein A homolog</fullName>
    </recommendedName>
</protein>
<feature type="modified residue" description="4-aspartylphosphate" evidence="6">
    <location>
        <position position="55"/>
    </location>
</feature>
<dbReference type="SUPFAM" id="SSF46689">
    <property type="entry name" value="Homeodomain-like"/>
    <property type="match status" value="2"/>
</dbReference>
<name>A0ABV4DZE5_9CLOT</name>
<dbReference type="SMART" id="SM00342">
    <property type="entry name" value="HTH_ARAC"/>
    <property type="match status" value="1"/>
</dbReference>
<evidence type="ECO:0000256" key="6">
    <source>
        <dbReference type="PROSITE-ProRule" id="PRU00169"/>
    </source>
</evidence>
<evidence type="ECO:0000256" key="1">
    <source>
        <dbReference type="ARBA" id="ARBA00018672"/>
    </source>
</evidence>
<dbReference type="Gene3D" id="3.40.50.2300">
    <property type="match status" value="1"/>
</dbReference>
<organism evidence="9 10">
    <name type="scientific">Clostridium lapidicellarium</name>
    <dbReference type="NCBI Taxonomy" id="3240931"/>
    <lineage>
        <taxon>Bacteria</taxon>
        <taxon>Bacillati</taxon>
        <taxon>Bacillota</taxon>
        <taxon>Clostridia</taxon>
        <taxon>Eubacteriales</taxon>
        <taxon>Clostridiaceae</taxon>
        <taxon>Clostridium</taxon>
    </lineage>
</organism>
<dbReference type="Pfam" id="PF12833">
    <property type="entry name" value="HTH_18"/>
    <property type="match status" value="1"/>
</dbReference>
<feature type="domain" description="Response regulatory" evidence="8">
    <location>
        <begin position="3"/>
        <end position="120"/>
    </location>
</feature>
<evidence type="ECO:0000256" key="5">
    <source>
        <dbReference type="ARBA" id="ARBA00024867"/>
    </source>
</evidence>
<feature type="domain" description="HTH araC/xylS-type" evidence="7">
    <location>
        <begin position="235"/>
        <end position="333"/>
    </location>
</feature>
<comment type="caution">
    <text evidence="9">The sequence shown here is derived from an EMBL/GenBank/DDBJ whole genome shotgun (WGS) entry which is preliminary data.</text>
</comment>
<evidence type="ECO:0000256" key="2">
    <source>
        <dbReference type="ARBA" id="ARBA00023015"/>
    </source>
</evidence>
<dbReference type="Gene3D" id="1.10.10.60">
    <property type="entry name" value="Homeodomain-like"/>
    <property type="match status" value="2"/>
</dbReference>
<gene>
    <name evidence="9" type="ORF">AB8S09_11670</name>
</gene>
<dbReference type="EMBL" id="JBGFFE010000018">
    <property type="protein sequence ID" value="MEY8764288.1"/>
    <property type="molecule type" value="Genomic_DNA"/>
</dbReference>
<keyword evidence="4" id="KW-0804">Transcription</keyword>
<dbReference type="InterPro" id="IPR001789">
    <property type="entry name" value="Sig_transdc_resp-reg_receiver"/>
</dbReference>
<dbReference type="InterPro" id="IPR009057">
    <property type="entry name" value="Homeodomain-like_sf"/>
</dbReference>
<dbReference type="InterPro" id="IPR020449">
    <property type="entry name" value="Tscrpt_reg_AraC-type_HTH"/>
</dbReference>
<comment type="function">
    <text evidence="5">May play the central regulatory role in sporulation. It may be an element of the effector pathway responsible for the activation of sporulation genes in response to nutritional stress. Spo0A may act in concert with spo0H (a sigma factor) to control the expression of some genes that are critical to the sporulation process.</text>
</comment>
<evidence type="ECO:0000256" key="4">
    <source>
        <dbReference type="ARBA" id="ARBA00023163"/>
    </source>
</evidence>
<dbReference type="PANTHER" id="PTHR43280">
    <property type="entry name" value="ARAC-FAMILY TRANSCRIPTIONAL REGULATOR"/>
    <property type="match status" value="1"/>
</dbReference>
<dbReference type="RefSeq" id="WP_369869169.1">
    <property type="nucleotide sequence ID" value="NZ_JBGFFE010000018.1"/>
</dbReference>
<keyword evidence="3" id="KW-0238">DNA-binding</keyword>
<dbReference type="CDD" id="cd17536">
    <property type="entry name" value="REC_YesN-like"/>
    <property type="match status" value="1"/>
</dbReference>
<dbReference type="PROSITE" id="PS50110">
    <property type="entry name" value="RESPONSE_REGULATORY"/>
    <property type="match status" value="1"/>
</dbReference>
<dbReference type="InterPro" id="IPR018062">
    <property type="entry name" value="HTH_AraC-typ_CS"/>
</dbReference>
<keyword evidence="2" id="KW-0805">Transcription regulation</keyword>
<sequence length="337" mass="39562">MCRILLADDEYLEIEVLKSIISKEMGENSVVGEARNGKQVIEMNETLNPDIIFMDIKMPVMNGLEVAQMIKEKDKNKPIVLISAYGDFEYTQKAIRVKVDDYLLKPVRPEKIIQLLRKFISSDKKYFACKYKFKLLENIKEFRYRQAKIMLLKIIKCIEYFSMDDVNGYCIKLARQMTNLAGEMFGDVYFRRAPICDFKTFINIEDIKNYLMGILDGIFDIIIDNKFFLYGNEMKFVLNFVEKNFKSNITLKDAAAYVNLSVSYLSKLFKKSIGMNFNEYLTSRRIEEAKIILSDRRVSINNLAFNVGYNEPNYFCRVFKRKEGITPSEYRKKLNKK</sequence>
<keyword evidence="6" id="KW-0597">Phosphoprotein</keyword>
<dbReference type="PRINTS" id="PR00032">
    <property type="entry name" value="HTHARAC"/>
</dbReference>
<dbReference type="PROSITE" id="PS01124">
    <property type="entry name" value="HTH_ARAC_FAMILY_2"/>
    <property type="match status" value="1"/>
</dbReference>
<evidence type="ECO:0000313" key="10">
    <source>
        <dbReference type="Proteomes" id="UP001565220"/>
    </source>
</evidence>
<evidence type="ECO:0000259" key="7">
    <source>
        <dbReference type="PROSITE" id="PS01124"/>
    </source>
</evidence>
<evidence type="ECO:0000313" key="9">
    <source>
        <dbReference type="EMBL" id="MEY8764288.1"/>
    </source>
</evidence>
<dbReference type="PANTHER" id="PTHR43280:SF2">
    <property type="entry name" value="HTH-TYPE TRANSCRIPTIONAL REGULATOR EXSA"/>
    <property type="match status" value="1"/>
</dbReference>
<dbReference type="InterPro" id="IPR018060">
    <property type="entry name" value="HTH_AraC"/>
</dbReference>
<dbReference type="Proteomes" id="UP001565220">
    <property type="component" value="Unassembled WGS sequence"/>
</dbReference>
<dbReference type="SUPFAM" id="SSF52172">
    <property type="entry name" value="CheY-like"/>
    <property type="match status" value="1"/>
</dbReference>
<evidence type="ECO:0000256" key="3">
    <source>
        <dbReference type="ARBA" id="ARBA00023125"/>
    </source>
</evidence>
<dbReference type="InterPro" id="IPR011006">
    <property type="entry name" value="CheY-like_superfamily"/>
</dbReference>
<accession>A0ABV4DZE5</accession>
<dbReference type="PROSITE" id="PS00041">
    <property type="entry name" value="HTH_ARAC_FAMILY_1"/>
    <property type="match status" value="1"/>
</dbReference>
<reference evidence="9 10" key="1">
    <citation type="submission" date="2024-08" db="EMBL/GenBank/DDBJ databases">
        <title>Clostridium lapicellarii sp. nov., and Clostridium renhuaiense sp. nov., two species isolated from the mud in a fermentation cellar used for producing sauce-flavour Chinese liquors.</title>
        <authorList>
            <person name="Yang F."/>
            <person name="Wang H."/>
            <person name="Chen L.Q."/>
            <person name="Zhou N."/>
            <person name="Lu J.J."/>
            <person name="Pu X.X."/>
            <person name="Wan B."/>
            <person name="Wang L."/>
            <person name="Liu S.J."/>
        </authorList>
    </citation>
    <scope>NUCLEOTIDE SEQUENCE [LARGE SCALE GENOMIC DNA]</scope>
    <source>
        <strain evidence="9 10">MT-113</strain>
    </source>
</reference>
<dbReference type="SMART" id="SM00448">
    <property type="entry name" value="REC"/>
    <property type="match status" value="1"/>
</dbReference>